<proteinExistence type="predicted"/>
<name>A0A2Z7CL66_9LAMI</name>
<keyword evidence="3" id="KW-1185">Reference proteome</keyword>
<dbReference type="Proteomes" id="UP000250235">
    <property type="component" value="Unassembled WGS sequence"/>
</dbReference>
<dbReference type="AlphaFoldDB" id="A0A2Z7CL66"/>
<feature type="region of interest" description="Disordered" evidence="1">
    <location>
        <begin position="89"/>
        <end position="120"/>
    </location>
</feature>
<accession>A0A2Z7CL66</accession>
<evidence type="ECO:0000313" key="3">
    <source>
        <dbReference type="Proteomes" id="UP000250235"/>
    </source>
</evidence>
<dbReference type="EMBL" id="KQ995274">
    <property type="protein sequence ID" value="KZV47493.1"/>
    <property type="molecule type" value="Genomic_DNA"/>
</dbReference>
<feature type="region of interest" description="Disordered" evidence="1">
    <location>
        <begin position="48"/>
        <end position="74"/>
    </location>
</feature>
<protein>
    <submittedName>
        <fullName evidence="2">Uncharacterized protein</fullName>
    </submittedName>
</protein>
<organism evidence="2 3">
    <name type="scientific">Dorcoceras hygrometricum</name>
    <dbReference type="NCBI Taxonomy" id="472368"/>
    <lineage>
        <taxon>Eukaryota</taxon>
        <taxon>Viridiplantae</taxon>
        <taxon>Streptophyta</taxon>
        <taxon>Embryophyta</taxon>
        <taxon>Tracheophyta</taxon>
        <taxon>Spermatophyta</taxon>
        <taxon>Magnoliopsida</taxon>
        <taxon>eudicotyledons</taxon>
        <taxon>Gunneridae</taxon>
        <taxon>Pentapetalae</taxon>
        <taxon>asterids</taxon>
        <taxon>lamiids</taxon>
        <taxon>Lamiales</taxon>
        <taxon>Gesneriaceae</taxon>
        <taxon>Didymocarpoideae</taxon>
        <taxon>Trichosporeae</taxon>
        <taxon>Loxocarpinae</taxon>
        <taxon>Dorcoceras</taxon>
    </lineage>
</organism>
<evidence type="ECO:0000313" key="2">
    <source>
        <dbReference type="EMBL" id="KZV47493.1"/>
    </source>
</evidence>
<evidence type="ECO:0000256" key="1">
    <source>
        <dbReference type="SAM" id="MobiDB-lite"/>
    </source>
</evidence>
<reference evidence="2 3" key="1">
    <citation type="journal article" date="2015" name="Proc. Natl. Acad. Sci. U.S.A.">
        <title>The resurrection genome of Boea hygrometrica: A blueprint for survival of dehydration.</title>
        <authorList>
            <person name="Xiao L."/>
            <person name="Yang G."/>
            <person name="Zhang L."/>
            <person name="Yang X."/>
            <person name="Zhao S."/>
            <person name="Ji Z."/>
            <person name="Zhou Q."/>
            <person name="Hu M."/>
            <person name="Wang Y."/>
            <person name="Chen M."/>
            <person name="Xu Y."/>
            <person name="Jin H."/>
            <person name="Xiao X."/>
            <person name="Hu G."/>
            <person name="Bao F."/>
            <person name="Hu Y."/>
            <person name="Wan P."/>
            <person name="Li L."/>
            <person name="Deng X."/>
            <person name="Kuang T."/>
            <person name="Xiang C."/>
            <person name="Zhu J.K."/>
            <person name="Oliver M.J."/>
            <person name="He Y."/>
        </authorList>
    </citation>
    <scope>NUCLEOTIDE SEQUENCE [LARGE SCALE GENOMIC DNA]</scope>
    <source>
        <strain evidence="3">cv. XS01</strain>
    </source>
</reference>
<sequence length="120" mass="13327">MASRHLASTNFTGKLALQRLNIYGLLIRSKTGISIPLPVCTRKPMKISRTESPRRYGQNNYGGRRRAAAARRGEEGRKNLLNSFCIGYPRTRASGESSTTKHRLLHASGPHRTSPPDDPN</sequence>
<gene>
    <name evidence="2" type="ORF">F511_33284</name>
</gene>